<dbReference type="Gene3D" id="1.20.120.230">
    <property type="entry name" value="Alpha-catenin/vinculin-like"/>
    <property type="match status" value="1"/>
</dbReference>
<feature type="compositionally biased region" description="Basic and acidic residues" evidence="6">
    <location>
        <begin position="45"/>
        <end position="54"/>
    </location>
</feature>
<name>A0A1I8JDK3_9PLAT</name>
<evidence type="ECO:0000313" key="8">
    <source>
        <dbReference type="WBParaSite" id="maker-uti_cns_0046869-snap-gene-0.2-mRNA-1"/>
    </source>
</evidence>
<keyword evidence="4" id="KW-0963">Cytoplasm</keyword>
<dbReference type="PANTHER" id="PTHR46180">
    <property type="entry name" value="VINCULIN"/>
    <property type="match status" value="1"/>
</dbReference>
<accession>A0A1I8JDK3</accession>
<feature type="compositionally biased region" description="Acidic residues" evidence="6">
    <location>
        <begin position="56"/>
        <end position="67"/>
    </location>
</feature>
<evidence type="ECO:0000256" key="1">
    <source>
        <dbReference type="ARBA" id="ARBA00004496"/>
    </source>
</evidence>
<feature type="compositionally biased region" description="Polar residues" evidence="6">
    <location>
        <begin position="1"/>
        <end position="12"/>
    </location>
</feature>
<dbReference type="PRINTS" id="PR00806">
    <property type="entry name" value="VINCULIN"/>
</dbReference>
<feature type="region of interest" description="Disordered" evidence="6">
    <location>
        <begin position="1"/>
        <end position="126"/>
    </location>
</feature>
<evidence type="ECO:0000256" key="6">
    <source>
        <dbReference type="SAM" id="MobiDB-lite"/>
    </source>
</evidence>
<sequence>MSPQLRQPQPQWSSSGGSKTAAAPRAAEAAAAAAAPPPKPQRAAEVADKTRVEPTGETDDLDADDYAQIDRVEHRLPPPSSTPATLTAPGQQQQQRPPASAQKPQQSRSSRAPYTSKSPSTRPRTMKLLRLPRKISLLFARLNQIMNEKDSSKKDLLDTAKAIVEASQNVTRIGNSLASRCTDLSIQGSLLRSCQKIPTIGTQLKILTAVKATTMLGEAERQQLMKNQLLKSEKDSEDPEEDMEATDMLVGNARALMDAVSQTVQVAEGASIKIRVDAGAVMKWRKRTK</sequence>
<keyword evidence="5" id="KW-0009">Actin-binding</keyword>
<evidence type="ECO:0000313" key="7">
    <source>
        <dbReference type="Proteomes" id="UP000095280"/>
    </source>
</evidence>
<dbReference type="InterPro" id="IPR036723">
    <property type="entry name" value="Alpha-catenin/vinculin-like_sf"/>
</dbReference>
<dbReference type="WBParaSite" id="maker-uti_cns_0046869-snap-gene-0.2-mRNA-1">
    <property type="protein sequence ID" value="maker-uti_cns_0046869-snap-gene-0.2-mRNA-1"/>
    <property type="gene ID" value="maker-uti_cns_0046869-snap-gene-0.2"/>
</dbReference>
<organism evidence="7 8">
    <name type="scientific">Macrostomum lignano</name>
    <dbReference type="NCBI Taxonomy" id="282301"/>
    <lineage>
        <taxon>Eukaryota</taxon>
        <taxon>Metazoa</taxon>
        <taxon>Spiralia</taxon>
        <taxon>Lophotrochozoa</taxon>
        <taxon>Platyhelminthes</taxon>
        <taxon>Rhabditophora</taxon>
        <taxon>Macrostomorpha</taxon>
        <taxon>Macrostomida</taxon>
        <taxon>Macrostomidae</taxon>
        <taxon>Macrostomum</taxon>
    </lineage>
</organism>
<comment type="similarity">
    <text evidence="2">Belongs to the vinculin/alpha-catenin family.</text>
</comment>
<keyword evidence="7" id="KW-1185">Reference proteome</keyword>
<proteinExistence type="inferred from homology"/>
<dbReference type="InterPro" id="IPR017997">
    <property type="entry name" value="Vinculin"/>
</dbReference>
<dbReference type="Pfam" id="PF01044">
    <property type="entry name" value="Vinculin"/>
    <property type="match status" value="1"/>
</dbReference>
<evidence type="ECO:0000256" key="5">
    <source>
        <dbReference type="ARBA" id="ARBA00023203"/>
    </source>
</evidence>
<evidence type="ECO:0000256" key="4">
    <source>
        <dbReference type="ARBA" id="ARBA00022490"/>
    </source>
</evidence>
<evidence type="ECO:0000256" key="3">
    <source>
        <dbReference type="ARBA" id="ARBA00014125"/>
    </source>
</evidence>
<dbReference type="Proteomes" id="UP000095280">
    <property type="component" value="Unplaced"/>
</dbReference>
<dbReference type="InterPro" id="IPR006077">
    <property type="entry name" value="Vinculin/catenin"/>
</dbReference>
<protein>
    <recommendedName>
        <fullName evidence="3">Vinculin</fullName>
    </recommendedName>
</protein>
<dbReference type="GO" id="GO:0051015">
    <property type="term" value="F:actin filament binding"/>
    <property type="evidence" value="ECO:0007669"/>
    <property type="project" value="InterPro"/>
</dbReference>
<evidence type="ECO:0000256" key="2">
    <source>
        <dbReference type="ARBA" id="ARBA00008376"/>
    </source>
</evidence>
<dbReference type="AlphaFoldDB" id="A0A1I8JDK3"/>
<feature type="compositionally biased region" description="Low complexity" evidence="6">
    <location>
        <begin position="82"/>
        <end position="113"/>
    </location>
</feature>
<comment type="subcellular location">
    <subcellularLocation>
        <location evidence="1">Cytoplasm</location>
    </subcellularLocation>
</comment>
<reference evidence="8" key="1">
    <citation type="submission" date="2016-11" db="UniProtKB">
        <authorList>
            <consortium name="WormBaseParasite"/>
        </authorList>
    </citation>
    <scope>IDENTIFICATION</scope>
</reference>
<dbReference type="GO" id="GO:0007155">
    <property type="term" value="P:cell adhesion"/>
    <property type="evidence" value="ECO:0007669"/>
    <property type="project" value="InterPro"/>
</dbReference>
<dbReference type="GO" id="GO:0005737">
    <property type="term" value="C:cytoplasm"/>
    <property type="evidence" value="ECO:0007669"/>
    <property type="project" value="UniProtKB-SubCell"/>
</dbReference>
<dbReference type="SUPFAM" id="SSF47220">
    <property type="entry name" value="alpha-catenin/vinculin-like"/>
    <property type="match status" value="1"/>
</dbReference>
<feature type="compositionally biased region" description="Low complexity" evidence="6">
    <location>
        <begin position="13"/>
        <end position="34"/>
    </location>
</feature>